<comment type="caution">
    <text evidence="2">The sequence shown here is derived from an EMBL/GenBank/DDBJ whole genome shotgun (WGS) entry which is preliminary data.</text>
</comment>
<reference evidence="2 3" key="1">
    <citation type="submission" date="2024-09" db="EMBL/GenBank/DDBJ databases">
        <authorList>
            <person name="Sun Q."/>
            <person name="Mori K."/>
        </authorList>
    </citation>
    <scope>NUCLEOTIDE SEQUENCE [LARGE SCALE GENOMIC DNA]</scope>
    <source>
        <strain evidence="2 3">TBRC 2205</strain>
    </source>
</reference>
<sequence>MLTVALGVAAVSLIGLPSAADAAVARPDTEIQQITLPKAECDAIKQAEPALPSNDACKATLVVETSAVTTIAPATAAGAPTATGYTAAKAAKWTRKSYQVRWCWGEHKPKLGGHGGFNCNFLAVWLKAVVIYNGKRVWNQGYSCDDKGVYNIQKTWCGFTNNGSKKISFGVNFRTHLGIGDANVSRPYWMRIWITNKGVATTGGAPA</sequence>
<evidence type="ECO:0008006" key="4">
    <source>
        <dbReference type="Google" id="ProtNLM"/>
    </source>
</evidence>
<protein>
    <recommendedName>
        <fullName evidence="4">Secreted protein</fullName>
    </recommendedName>
</protein>
<keyword evidence="3" id="KW-1185">Reference proteome</keyword>
<dbReference type="EMBL" id="JBHLUE010000005">
    <property type="protein sequence ID" value="MFC0564402.1"/>
    <property type="molecule type" value="Genomic_DNA"/>
</dbReference>
<proteinExistence type="predicted"/>
<evidence type="ECO:0000313" key="3">
    <source>
        <dbReference type="Proteomes" id="UP001589894"/>
    </source>
</evidence>
<evidence type="ECO:0000313" key="2">
    <source>
        <dbReference type="EMBL" id="MFC0564402.1"/>
    </source>
</evidence>
<name>A0ABV6NUG2_9ACTN</name>
<feature type="signal peptide" evidence="1">
    <location>
        <begin position="1"/>
        <end position="22"/>
    </location>
</feature>
<feature type="chain" id="PRO_5046555502" description="Secreted protein" evidence="1">
    <location>
        <begin position="23"/>
        <end position="207"/>
    </location>
</feature>
<dbReference type="Proteomes" id="UP001589894">
    <property type="component" value="Unassembled WGS sequence"/>
</dbReference>
<organism evidence="2 3">
    <name type="scientific">Plantactinospora siamensis</name>
    <dbReference type="NCBI Taxonomy" id="555372"/>
    <lineage>
        <taxon>Bacteria</taxon>
        <taxon>Bacillati</taxon>
        <taxon>Actinomycetota</taxon>
        <taxon>Actinomycetes</taxon>
        <taxon>Micromonosporales</taxon>
        <taxon>Micromonosporaceae</taxon>
        <taxon>Plantactinospora</taxon>
    </lineage>
</organism>
<gene>
    <name evidence="2" type="ORF">ACFFHU_09660</name>
</gene>
<dbReference type="RefSeq" id="WP_377337401.1">
    <property type="nucleotide sequence ID" value="NZ_JBHLUE010000005.1"/>
</dbReference>
<accession>A0ABV6NUG2</accession>
<evidence type="ECO:0000256" key="1">
    <source>
        <dbReference type="SAM" id="SignalP"/>
    </source>
</evidence>
<keyword evidence="1" id="KW-0732">Signal</keyword>